<dbReference type="FunFam" id="3.40.50.1110:FF:000003">
    <property type="entry name" value="GDSL esterase/lipase APG"/>
    <property type="match status" value="1"/>
</dbReference>
<dbReference type="Pfam" id="PF00657">
    <property type="entry name" value="Lipase_GDSL"/>
    <property type="match status" value="1"/>
</dbReference>
<dbReference type="PANTHER" id="PTHR45642">
    <property type="entry name" value="GDSL ESTERASE/LIPASE EXL3"/>
    <property type="match status" value="1"/>
</dbReference>
<protein>
    <submittedName>
        <fullName evidence="3">GDSL-like Lipase/Acylhydrolase family protein</fullName>
    </submittedName>
</protein>
<feature type="transmembrane region" description="Helical" evidence="2">
    <location>
        <begin position="120"/>
        <end position="137"/>
    </location>
</feature>
<dbReference type="InterPro" id="IPR001087">
    <property type="entry name" value="GDSL"/>
</dbReference>
<evidence type="ECO:0000313" key="3">
    <source>
        <dbReference type="EMBL" id="EOY08053.1"/>
    </source>
</evidence>
<evidence type="ECO:0000256" key="1">
    <source>
        <dbReference type="ARBA" id="ARBA00008668"/>
    </source>
</evidence>
<evidence type="ECO:0000313" key="4">
    <source>
        <dbReference type="Proteomes" id="UP000026915"/>
    </source>
</evidence>
<dbReference type="SUPFAM" id="SSF52266">
    <property type="entry name" value="SGNH hydrolase"/>
    <property type="match status" value="1"/>
</dbReference>
<keyword evidence="2" id="KW-0812">Transmembrane</keyword>
<dbReference type="FunCoup" id="A0A061ETR2">
    <property type="interactions" value="53"/>
</dbReference>
<dbReference type="Proteomes" id="UP000026915">
    <property type="component" value="Chromosome 5"/>
</dbReference>
<keyword evidence="2" id="KW-0472">Membrane</keyword>
<dbReference type="CDD" id="cd01837">
    <property type="entry name" value="SGNH_plant_lipase_like"/>
    <property type="match status" value="1"/>
</dbReference>
<dbReference type="InterPro" id="IPR036514">
    <property type="entry name" value="SGNH_hydro_sf"/>
</dbReference>
<name>A0A061ETR2_THECC</name>
<dbReference type="GO" id="GO:0016788">
    <property type="term" value="F:hydrolase activity, acting on ester bonds"/>
    <property type="evidence" value="ECO:0007669"/>
    <property type="project" value="InterPro"/>
</dbReference>
<dbReference type="InterPro" id="IPR050592">
    <property type="entry name" value="GDSL_lipolytic_enzyme"/>
</dbReference>
<organism evidence="3 4">
    <name type="scientific">Theobroma cacao</name>
    <name type="common">Cacao</name>
    <name type="synonym">Cocoa</name>
    <dbReference type="NCBI Taxonomy" id="3641"/>
    <lineage>
        <taxon>Eukaryota</taxon>
        <taxon>Viridiplantae</taxon>
        <taxon>Streptophyta</taxon>
        <taxon>Embryophyta</taxon>
        <taxon>Tracheophyta</taxon>
        <taxon>Spermatophyta</taxon>
        <taxon>Magnoliopsida</taxon>
        <taxon>eudicotyledons</taxon>
        <taxon>Gunneridae</taxon>
        <taxon>Pentapetalae</taxon>
        <taxon>rosids</taxon>
        <taxon>malvids</taxon>
        <taxon>Malvales</taxon>
        <taxon>Malvaceae</taxon>
        <taxon>Byttnerioideae</taxon>
        <taxon>Theobroma</taxon>
    </lineage>
</organism>
<dbReference type="EMBL" id="CM001883">
    <property type="protein sequence ID" value="EOY08053.1"/>
    <property type="molecule type" value="Genomic_DNA"/>
</dbReference>
<feature type="transmembrane region" description="Helical" evidence="2">
    <location>
        <begin position="12"/>
        <end position="29"/>
    </location>
</feature>
<dbReference type="InParanoid" id="A0A061ETR2"/>
<dbReference type="InterPro" id="IPR035669">
    <property type="entry name" value="SGNH_plant_lipase-like"/>
</dbReference>
<sequence>MGLKEIKRGDHLLILSLGMHVPCFLDNFFKTRQLFNVMQKSGRISKEEQTLSEVLYKRHLSHLDHHSPWLLPSLNSPSPAPLSPHSLLFYTSLFLYHIHTLCFTVGAVGKKEEKNMRVSSSFLASLVLVLVFLVANGDPLVPAVIIFGDSVVDVGNNNNLNTLIKANFPPYGRDFVTHRPTGRFCNGKLATDFTAEYLGFTSYPPAYLSRDARGNDLLTGANFASAASGLYDRTANLYRAIPLTQQLNYYKEYQTKVVNTVGKAKANDIFAGAIHLLSAGSSDYIQNYYINPMLNRVYTPDQFSDILIRSYSTFIQDLYGLGARRIGVTTLPPTGCLPAAITLFGGGSNQCVTRLNQDAVAFNKKLNNTSESLLDKMPGLKLVVFDIYQPLLDMVMKPADNGFFESRRACCGTGTLETSLLCNDRSLGTCTNATSYVFWDGFHPSEAANQVLAGNLLAQGVSLIS</sequence>
<feature type="transmembrane region" description="Helical" evidence="2">
    <location>
        <begin position="87"/>
        <end position="108"/>
    </location>
</feature>
<dbReference type="HOGENOM" id="CLU_015101_0_1_1"/>
<comment type="similarity">
    <text evidence="1">Belongs to the 'GDSL' lipolytic enzyme family.</text>
</comment>
<dbReference type="PANTHER" id="PTHR45642:SF103">
    <property type="entry name" value="ZINC FINGER PROTEIN"/>
    <property type="match status" value="1"/>
</dbReference>
<dbReference type="eggNOG" id="KOG0017">
    <property type="taxonomic scope" value="Eukaryota"/>
</dbReference>
<keyword evidence="4" id="KW-1185">Reference proteome</keyword>
<keyword evidence="2" id="KW-1133">Transmembrane helix</keyword>
<dbReference type="OMA" id="MNPVANG"/>
<dbReference type="AlphaFoldDB" id="A0A061ETR2"/>
<dbReference type="Gramene" id="EOY08053">
    <property type="protein sequence ID" value="EOY08053"/>
    <property type="gene ID" value="TCM_022373"/>
</dbReference>
<gene>
    <name evidence="3" type="ORF">TCM_022373</name>
</gene>
<evidence type="ECO:0000256" key="2">
    <source>
        <dbReference type="SAM" id="Phobius"/>
    </source>
</evidence>
<proteinExistence type="inferred from homology"/>
<reference evidence="3 4" key="1">
    <citation type="journal article" date="2013" name="Genome Biol.">
        <title>The genome sequence of the most widely cultivated cacao type and its use to identify candidate genes regulating pod color.</title>
        <authorList>
            <person name="Motamayor J.C."/>
            <person name="Mockaitis K."/>
            <person name="Schmutz J."/>
            <person name="Haiminen N."/>
            <person name="Iii D.L."/>
            <person name="Cornejo O."/>
            <person name="Findley S.D."/>
            <person name="Zheng P."/>
            <person name="Utro F."/>
            <person name="Royaert S."/>
            <person name="Saski C."/>
            <person name="Jenkins J."/>
            <person name="Podicheti R."/>
            <person name="Zhao M."/>
            <person name="Scheffler B.E."/>
            <person name="Stack J.C."/>
            <person name="Feltus F.A."/>
            <person name="Mustiga G.M."/>
            <person name="Amores F."/>
            <person name="Phillips W."/>
            <person name="Marelli J.P."/>
            <person name="May G.D."/>
            <person name="Shapiro H."/>
            <person name="Ma J."/>
            <person name="Bustamante C.D."/>
            <person name="Schnell R.J."/>
            <person name="Main D."/>
            <person name="Gilbert D."/>
            <person name="Parida L."/>
            <person name="Kuhn D.N."/>
        </authorList>
    </citation>
    <scope>NUCLEOTIDE SEQUENCE [LARGE SCALE GENOMIC DNA]</scope>
    <source>
        <strain evidence="4">cv. Matina 1-6</strain>
    </source>
</reference>
<dbReference type="Gene3D" id="3.40.50.1110">
    <property type="entry name" value="SGNH hydrolase"/>
    <property type="match status" value="1"/>
</dbReference>
<accession>A0A061ETR2</accession>